<dbReference type="EMBL" id="MLJW01001230">
    <property type="protein sequence ID" value="OIQ79349.1"/>
    <property type="molecule type" value="Genomic_DNA"/>
</dbReference>
<sequence length="157" mass="17524">MNTPLDFQLSRDAFNKLVLTTADGIAHTAVAPVRAFPITAPDLGIALVSADGHELAWVRRLDDLSDTNRQLVQDELSRREFMPEIHRILEVSSFATPSTWHVQTDRGATTFILKGEDGIRRLSPPAILIADSHGILFLIRDRLSLDGASRRILDRFL</sequence>
<reference evidence="2" key="1">
    <citation type="submission" date="2016-10" db="EMBL/GenBank/DDBJ databases">
        <title>Sequence of Gallionella enrichment culture.</title>
        <authorList>
            <person name="Poehlein A."/>
            <person name="Muehling M."/>
            <person name="Daniel R."/>
        </authorList>
    </citation>
    <scope>NUCLEOTIDE SEQUENCE</scope>
</reference>
<feature type="domain" description="DUF1854" evidence="1">
    <location>
        <begin position="27"/>
        <end position="156"/>
    </location>
</feature>
<comment type="caution">
    <text evidence="2">The sequence shown here is derived from an EMBL/GenBank/DDBJ whole genome shotgun (WGS) entry which is preliminary data.</text>
</comment>
<dbReference type="Pfam" id="PF08909">
    <property type="entry name" value="DUF1854"/>
    <property type="match status" value="1"/>
</dbReference>
<evidence type="ECO:0000313" key="2">
    <source>
        <dbReference type="EMBL" id="OIQ79349.1"/>
    </source>
</evidence>
<proteinExistence type="predicted"/>
<dbReference type="AlphaFoldDB" id="A0A1J5QTW9"/>
<accession>A0A1J5QTW9</accession>
<organism evidence="2">
    <name type="scientific">mine drainage metagenome</name>
    <dbReference type="NCBI Taxonomy" id="410659"/>
    <lineage>
        <taxon>unclassified sequences</taxon>
        <taxon>metagenomes</taxon>
        <taxon>ecological metagenomes</taxon>
    </lineage>
</organism>
<protein>
    <recommendedName>
        <fullName evidence="1">DUF1854 domain-containing protein</fullName>
    </recommendedName>
</protein>
<name>A0A1J5QTW9_9ZZZZ</name>
<evidence type="ECO:0000259" key="1">
    <source>
        <dbReference type="Pfam" id="PF08909"/>
    </source>
</evidence>
<gene>
    <name evidence="2" type="ORF">GALL_389160</name>
</gene>
<dbReference type="InterPro" id="IPR015005">
    <property type="entry name" value="DUF1854"/>
</dbReference>